<gene>
    <name evidence="12" type="ORF">GLAREA_09402</name>
</gene>
<feature type="binding site" evidence="8">
    <location>
        <position position="390"/>
    </location>
    <ligand>
        <name>substrate</name>
    </ligand>
</feature>
<evidence type="ECO:0000256" key="10">
    <source>
        <dbReference type="SAM" id="MobiDB-lite"/>
    </source>
</evidence>
<dbReference type="InterPro" id="IPR001732">
    <property type="entry name" value="UDP-Glc/GDP-Man_DH_N"/>
</dbReference>
<dbReference type="Gene3D" id="3.40.50.720">
    <property type="entry name" value="NAD(P)-binding Rossmann-like Domain"/>
    <property type="match status" value="2"/>
</dbReference>
<dbReference type="EMBL" id="KE145368">
    <property type="protein sequence ID" value="EPE28282.1"/>
    <property type="molecule type" value="Genomic_DNA"/>
</dbReference>
<dbReference type="eggNOG" id="KOG2666">
    <property type="taxonomic scope" value="Eukaryota"/>
</dbReference>
<dbReference type="SUPFAM" id="SSF51735">
    <property type="entry name" value="NAD(P)-binding Rossmann-fold domains"/>
    <property type="match status" value="1"/>
</dbReference>
<dbReference type="InterPro" id="IPR036291">
    <property type="entry name" value="NAD(P)-bd_dom_sf"/>
</dbReference>
<dbReference type="PANTHER" id="PTHR11374">
    <property type="entry name" value="UDP-GLUCOSE DEHYDROGENASE/UDP-MANNAC DEHYDROGENASE"/>
    <property type="match status" value="1"/>
</dbReference>
<dbReference type="GeneID" id="19468450"/>
<feature type="binding site" evidence="8">
    <location>
        <begin position="279"/>
        <end position="282"/>
    </location>
    <ligand>
        <name>substrate</name>
    </ligand>
</feature>
<evidence type="ECO:0000313" key="12">
    <source>
        <dbReference type="EMBL" id="EPE28282.1"/>
    </source>
</evidence>
<evidence type="ECO:0000256" key="4">
    <source>
        <dbReference type="ARBA" id="ARBA00023002"/>
    </source>
</evidence>
<evidence type="ECO:0000256" key="2">
    <source>
        <dbReference type="ARBA" id="ARBA00006601"/>
    </source>
</evidence>
<feature type="binding site" evidence="9">
    <location>
        <position position="209"/>
    </location>
    <ligand>
        <name>NAD(+)</name>
        <dbReference type="ChEBI" id="CHEBI:57540"/>
    </ligand>
</feature>
<dbReference type="NCBIfam" id="TIGR03026">
    <property type="entry name" value="NDP-sugDHase"/>
    <property type="match status" value="1"/>
</dbReference>
<feature type="binding site" evidence="9">
    <location>
        <position position="249"/>
    </location>
    <ligand>
        <name>NAD(+)</name>
        <dbReference type="ChEBI" id="CHEBI:57540"/>
    </ligand>
</feature>
<evidence type="ECO:0000256" key="5">
    <source>
        <dbReference type="ARBA" id="ARBA00023027"/>
    </source>
</evidence>
<dbReference type="InterPro" id="IPR017476">
    <property type="entry name" value="UDP-Glc/GDP-Man"/>
</dbReference>
<dbReference type="OMA" id="EWARIAY"/>
<evidence type="ECO:0000256" key="3">
    <source>
        <dbReference type="ARBA" id="ARBA00012954"/>
    </source>
</evidence>
<feature type="region of interest" description="Disordered" evidence="10">
    <location>
        <begin position="29"/>
        <end position="55"/>
    </location>
</feature>
<dbReference type="Pfam" id="PF03720">
    <property type="entry name" value="UDPG_MGDP_dh_C"/>
    <property type="match status" value="1"/>
</dbReference>
<organism evidence="12 13">
    <name type="scientific">Glarea lozoyensis (strain ATCC 20868 / MF5171)</name>
    <dbReference type="NCBI Taxonomy" id="1116229"/>
    <lineage>
        <taxon>Eukaryota</taxon>
        <taxon>Fungi</taxon>
        <taxon>Dikarya</taxon>
        <taxon>Ascomycota</taxon>
        <taxon>Pezizomycotina</taxon>
        <taxon>Leotiomycetes</taxon>
        <taxon>Helotiales</taxon>
        <taxon>Helotiaceae</taxon>
        <taxon>Glarea</taxon>
    </lineage>
</organism>
<dbReference type="PIRSF" id="PIRSF000124">
    <property type="entry name" value="UDPglc_GDPman_dh"/>
    <property type="match status" value="1"/>
</dbReference>
<feature type="binding site" evidence="8">
    <location>
        <position position="456"/>
    </location>
    <ligand>
        <name>substrate</name>
    </ligand>
</feature>
<dbReference type="OrthoDB" id="5059218at2759"/>
<dbReference type="GO" id="GO:0000271">
    <property type="term" value="P:polysaccharide biosynthetic process"/>
    <property type="evidence" value="ECO:0007669"/>
    <property type="project" value="InterPro"/>
</dbReference>
<feature type="binding site" evidence="9">
    <location>
        <position position="282"/>
    </location>
    <ligand>
        <name>NAD(+)</name>
        <dbReference type="ChEBI" id="CHEBI:57540"/>
    </ligand>
</feature>
<dbReference type="InterPro" id="IPR008927">
    <property type="entry name" value="6-PGluconate_DH-like_C_sf"/>
</dbReference>
<dbReference type="HOGENOM" id="CLU_023810_7_0_1"/>
<evidence type="ECO:0000256" key="1">
    <source>
        <dbReference type="ARBA" id="ARBA00004701"/>
    </source>
</evidence>
<dbReference type="SUPFAM" id="SSF52413">
    <property type="entry name" value="UDP-glucose/GDP-mannose dehydrogenase C-terminal domain"/>
    <property type="match status" value="1"/>
</dbReference>
<dbReference type="STRING" id="1116229.S3CPB1"/>
<dbReference type="GO" id="GO:0006024">
    <property type="term" value="P:glycosaminoglycan biosynthetic process"/>
    <property type="evidence" value="ECO:0007669"/>
    <property type="project" value="TreeGrafter"/>
</dbReference>
<feature type="binding site" evidence="8">
    <location>
        <position position="337"/>
    </location>
    <ligand>
        <name>substrate</name>
    </ligand>
</feature>
<proteinExistence type="inferred from homology"/>
<accession>S3CPB1</accession>
<evidence type="ECO:0000313" key="13">
    <source>
        <dbReference type="Proteomes" id="UP000016922"/>
    </source>
</evidence>
<feature type="domain" description="UDP-glucose/GDP-mannose dehydrogenase C-terminal" evidence="11">
    <location>
        <begin position="449"/>
        <end position="553"/>
    </location>
</feature>
<dbReference type="SMART" id="SM00984">
    <property type="entry name" value="UDPG_MGDP_dh_C"/>
    <property type="match status" value="1"/>
</dbReference>
<feature type="binding site" evidence="8">
    <location>
        <begin position="382"/>
        <end position="386"/>
    </location>
    <ligand>
        <name>substrate</name>
    </ligand>
</feature>
<evidence type="ECO:0000256" key="6">
    <source>
        <dbReference type="ARBA" id="ARBA00047473"/>
    </source>
</evidence>
<dbReference type="InterPro" id="IPR014026">
    <property type="entry name" value="UDP-Glc/GDP-Man_DH_dimer"/>
</dbReference>
<dbReference type="KEGG" id="glz:GLAREA_09402"/>
<dbReference type="GO" id="GO:0051287">
    <property type="term" value="F:NAD binding"/>
    <property type="evidence" value="ECO:0007669"/>
    <property type="project" value="InterPro"/>
</dbReference>
<sequence length="664" mass="72644">MDLPSSSSTDCSSDVLGNVGNGSPGLSCTSGNLRLNSPSPDLRTQEANGTSLSECDHSRQNSINCGAIPYFQPVEITKICCVGAGYVGGPTAAVIALHNPHIKFTVVDGDETKINQWNSRHLPVHEVGLKEILRVTRDGTESVTFISEPNVFERSRTLSSLLSVSESETSFNRYGNKITVPSRLPNLFFSVDVLREISEAEIILIAVNTPTKTHGIGAGKVTDMTAIEAVSKQIALHAKSGTIIVERSTVPCRTSETIEKIIKTYRQDSDLEILSNPEFMAEGTAISDLLHPSRVIIGSRPTPSGRRAAAALSSIYEAWVPRSKIITVNTWSAELSKLVANAMLAQRVSSINSISAICEATGADINEVAHSVGLDPRIGDQFLQAGVGFGGSCFKKDILSLIYLAEGLRLSEVAEYWQQVLTINDWQRKRFARIVITCLNGTLTGKKLTVLGYAFKKDTADKRDSPSVECIKMLLEDTPAEIAIYDPCCNQDTVKEEMKTLIGREVLKKNGGPINVCVEPYEACWDSHAIIIMTDADEFRTSLNKSPASKAEGSSIDPRPFQHSVPTESELLSLQTYLSSHLNTTDPFQRLKDEPPCEKDCSLCKLKTQRKLSRDERMDWSRIANHLQEPKWVFDGRGVLDIDEMAALGVRVKAIGKPNGVVYT</sequence>
<keyword evidence="5 9" id="KW-0520">NAD</keyword>
<feature type="binding site" evidence="9">
    <location>
        <position position="463"/>
    </location>
    <ligand>
        <name>NAD(+)</name>
        <dbReference type="ChEBI" id="CHEBI:57540"/>
    </ligand>
</feature>
<feature type="compositionally biased region" description="Polar residues" evidence="10">
    <location>
        <begin position="29"/>
        <end position="39"/>
    </location>
</feature>
<dbReference type="AlphaFoldDB" id="S3CPB1"/>
<reference evidence="12 13" key="1">
    <citation type="journal article" date="2013" name="BMC Genomics">
        <title>Genomics-driven discovery of the pneumocandin biosynthetic gene cluster in the fungus Glarea lozoyensis.</title>
        <authorList>
            <person name="Chen L."/>
            <person name="Yue Q."/>
            <person name="Zhang X."/>
            <person name="Xiang M."/>
            <person name="Wang C."/>
            <person name="Li S."/>
            <person name="Che Y."/>
            <person name="Ortiz-Lopez F.J."/>
            <person name="Bills G.F."/>
            <person name="Liu X."/>
            <person name="An Z."/>
        </authorList>
    </citation>
    <scope>NUCLEOTIDE SEQUENCE [LARGE SCALE GENOMIC DNA]</scope>
    <source>
        <strain evidence="13">ATCC 20868 / MF5171</strain>
    </source>
</reference>
<feature type="binding site" evidence="9">
    <location>
        <position position="396"/>
    </location>
    <ligand>
        <name>NAD(+)</name>
        <dbReference type="ChEBI" id="CHEBI:57540"/>
    </ligand>
</feature>
<evidence type="ECO:0000259" key="11">
    <source>
        <dbReference type="SMART" id="SM00984"/>
    </source>
</evidence>
<dbReference type="PIRSF" id="PIRSF500134">
    <property type="entry name" value="UDPglc_DH_bac"/>
    <property type="match status" value="1"/>
</dbReference>
<dbReference type="InterPro" id="IPR014027">
    <property type="entry name" value="UDP-Glc/GDP-Man_DH_C"/>
</dbReference>
<dbReference type="GO" id="GO:0003979">
    <property type="term" value="F:UDP-glucose 6-dehydrogenase activity"/>
    <property type="evidence" value="ECO:0007669"/>
    <property type="project" value="UniProtKB-EC"/>
</dbReference>
<dbReference type="UniPathway" id="UPA00038">
    <property type="reaction ID" value="UER00491"/>
</dbReference>
<dbReference type="InterPro" id="IPR036220">
    <property type="entry name" value="UDP-Glc/GDP-Man_DH_C_sf"/>
</dbReference>
<comment type="similarity">
    <text evidence="2">Belongs to the UDP-glucose/GDP-mannose dehydrogenase family.</text>
</comment>
<dbReference type="FunFam" id="1.20.5.100:FF:000001">
    <property type="entry name" value="UDP-glucose 6-dehydrogenase"/>
    <property type="match status" value="1"/>
</dbReference>
<evidence type="ECO:0000256" key="8">
    <source>
        <dbReference type="PIRSR" id="PIRSR500134-2"/>
    </source>
</evidence>
<name>S3CPB1_GLAL2</name>
<dbReference type="Pfam" id="PF00984">
    <property type="entry name" value="UDPG_MGDP_dh"/>
    <property type="match status" value="1"/>
</dbReference>
<protein>
    <recommendedName>
        <fullName evidence="3">UDP-glucose 6-dehydrogenase</fullName>
        <ecNumber evidence="3">1.1.1.22</ecNumber>
    </recommendedName>
</protein>
<evidence type="ECO:0000256" key="9">
    <source>
        <dbReference type="PIRSR" id="PIRSR500134-3"/>
    </source>
</evidence>
<dbReference type="Proteomes" id="UP000016922">
    <property type="component" value="Unassembled WGS sequence"/>
</dbReference>
<dbReference type="InterPro" id="IPR028356">
    <property type="entry name" value="UDPglc_DH_euk"/>
</dbReference>
<dbReference type="PANTHER" id="PTHR11374:SF3">
    <property type="entry name" value="UDP-GLUCOSE 6-DEHYDROGENASE"/>
    <property type="match status" value="1"/>
</dbReference>
<comment type="pathway">
    <text evidence="1">Nucleotide-sugar biosynthesis; UDP-alpha-D-glucuronate biosynthesis; UDP-alpha-D-glucuronate from UDP-alpha-D-glucose: step 1/1.</text>
</comment>
<dbReference type="SUPFAM" id="SSF48179">
    <property type="entry name" value="6-phosphogluconate dehydrogenase C-terminal domain-like"/>
    <property type="match status" value="1"/>
</dbReference>
<evidence type="ECO:0000256" key="7">
    <source>
        <dbReference type="PIRSR" id="PIRSR500134-1"/>
    </source>
</evidence>
<dbReference type="InterPro" id="IPR028357">
    <property type="entry name" value="UDPglc_DH_bac"/>
</dbReference>
<comment type="catalytic activity">
    <reaction evidence="6">
        <text>UDP-alpha-D-glucose + 2 NAD(+) + H2O = UDP-alpha-D-glucuronate + 2 NADH + 3 H(+)</text>
        <dbReference type="Rhea" id="RHEA:23596"/>
        <dbReference type="ChEBI" id="CHEBI:15377"/>
        <dbReference type="ChEBI" id="CHEBI:15378"/>
        <dbReference type="ChEBI" id="CHEBI:57540"/>
        <dbReference type="ChEBI" id="CHEBI:57945"/>
        <dbReference type="ChEBI" id="CHEBI:58052"/>
        <dbReference type="ChEBI" id="CHEBI:58885"/>
        <dbReference type="EC" id="1.1.1.22"/>
    </reaction>
</comment>
<keyword evidence="4" id="KW-0560">Oxidoreductase</keyword>
<dbReference type="Pfam" id="PF03721">
    <property type="entry name" value="UDPG_MGDP_dh_N"/>
    <property type="match status" value="2"/>
</dbReference>
<dbReference type="Gene3D" id="1.20.5.100">
    <property type="entry name" value="Cytochrome c1, transmembrane anchor, C-terminal"/>
    <property type="match status" value="1"/>
</dbReference>
<dbReference type="EC" id="1.1.1.22" evidence="3"/>
<dbReference type="GO" id="GO:0006065">
    <property type="term" value="P:UDP-glucuronate biosynthetic process"/>
    <property type="evidence" value="ECO:0007669"/>
    <property type="project" value="UniProtKB-UniPathway"/>
</dbReference>
<dbReference type="GO" id="GO:0005634">
    <property type="term" value="C:nucleus"/>
    <property type="evidence" value="ECO:0007669"/>
    <property type="project" value="TreeGrafter"/>
</dbReference>
<keyword evidence="13" id="KW-1185">Reference proteome</keyword>
<dbReference type="RefSeq" id="XP_008084190.1">
    <property type="nucleotide sequence ID" value="XM_008085999.1"/>
</dbReference>
<feature type="active site" description="Nucleophile" evidence="7">
    <location>
        <position position="393"/>
    </location>
</feature>